<proteinExistence type="predicted"/>
<accession>A0A0E3FT05</accession>
<dbReference type="RefSeq" id="YP_009140607.1">
    <property type="nucleotide sequence ID" value="NC_027130.1"/>
</dbReference>
<dbReference type="EMBL" id="KJ019110">
    <property type="protein sequence ID" value="AIX34020.1"/>
    <property type="molecule type" value="Genomic_DNA"/>
</dbReference>
<dbReference type="KEGG" id="vg:24405183"/>
<dbReference type="Proteomes" id="UP000185326">
    <property type="component" value="Segment"/>
</dbReference>
<evidence type="ECO:0000313" key="3">
    <source>
        <dbReference type="Proteomes" id="UP000185326"/>
    </source>
</evidence>
<dbReference type="Proteomes" id="UP000185335">
    <property type="component" value="Segment"/>
</dbReference>
<sequence>MDIKELQEIPKDLLLNYVEDRKVSSNLISEEQKEGIISASRFLEENGHHDLAVKLLNKYNARTISEYNLHDSEFINYLEQANIGINVQGYVTVGTGEDAIKYPIVIISADVMRLEMMYQKLKYELQNDKTSN</sequence>
<evidence type="ECO:0000313" key="1">
    <source>
        <dbReference type="EMBL" id="AIX17261.1"/>
    </source>
</evidence>
<reference evidence="3 4" key="1">
    <citation type="submission" date="2013-12" db="EMBL/GenBank/DDBJ databases">
        <title>Ecological redundancy of diverse viral populations within a natural community.</title>
        <authorList>
            <person name="Gregory A.C."/>
            <person name="LaButti K."/>
            <person name="Copeland A."/>
            <person name="Woyke T."/>
            <person name="Sullivan M.B."/>
        </authorList>
    </citation>
    <scope>NUCLEOTIDE SEQUENCE [LARGE SCALE GENOMIC DNA]</scope>
    <source>
        <strain evidence="1">Syn7803C61</strain>
        <strain evidence="2">Syn7803US56</strain>
    </source>
</reference>
<gene>
    <name evidence="1" type="ORF">Syn7803C61_39</name>
    <name evidence="2" type="ORF">Syn7803US56_39</name>
</gene>
<dbReference type="EMBL" id="KJ019040">
    <property type="protein sequence ID" value="AIX17261.1"/>
    <property type="molecule type" value="Genomic_DNA"/>
</dbReference>
<name>A0A0E3FT05_9CAUD</name>
<evidence type="ECO:0000313" key="4">
    <source>
        <dbReference type="Proteomes" id="UP000185335"/>
    </source>
</evidence>
<keyword evidence="4" id="KW-1185">Reference proteome</keyword>
<organism evidence="2 3">
    <name type="scientific">Synechococcus phage ACG-2014b</name>
    <dbReference type="NCBI Taxonomy" id="1493508"/>
    <lineage>
        <taxon>Viruses</taxon>
        <taxon>Duplodnaviria</taxon>
        <taxon>Heunggongvirae</taxon>
        <taxon>Uroviricota</taxon>
        <taxon>Caudoviricetes</taxon>
        <taxon>Pantevenvirales</taxon>
        <taxon>Kyanoviridae</taxon>
        <taxon>Nereusvirus</taxon>
        <taxon>Nereusvirus tusconc4</taxon>
    </lineage>
</organism>
<protein>
    <submittedName>
        <fullName evidence="2">Uncharacterized protein</fullName>
    </submittedName>
</protein>
<dbReference type="OrthoDB" id="27232at10239"/>
<evidence type="ECO:0000313" key="2">
    <source>
        <dbReference type="EMBL" id="AIX34020.1"/>
    </source>
</evidence>